<proteinExistence type="predicted"/>
<sequence>MKRSTSPLAAALLAAVVGSVLSPTVAAAADSPDSGYNVGCTLHPDQGQESSADPAGIGFDGERNDIAVSPQSRRISAVSESVYPEAAATTGEDCGVSGDFSDRLVVGPGTSGLAAGDRVPVEVTVHLDVELTEVWDGDGAFQVRARYSAGASITSLDDCTEVEEGRSCDQPLSFGADDEHYLYGGPQQLPWYPQGYVEAQARESHHFETNTGVAVEHFRDHGRPGGEDDTLLCDSWPCAAESALLHPDGQAPLEFTGAAELVVGSRYDLSGSLNLFTQAYDDVGTRGVAAVDDFSFTITPAAGYEGVALDYASAGGTPADTTAPQVQVDVTPAAPGGWHTTPPTVRLSALDESGPAALTFGATGAVEIPETVVEESVLGHGVTEVLVDVDGLTEISYRATDPAGNVSEPQTLVVRLDRAAPTLSGLAAVTVAATSSAGATVSYGVGAVDAVDGSPLVACTPPSAGTFPIGVTTVQCSATDDAGNRATGSFTVTVTAPAPSADPMGRLGQAIGAANVRFEIRQGLLVAHRAIELLIDTGQRKSVVCGSLGTLNVLVTLLRTWSLIPSRDAVAISSAIRDVRASIRC</sequence>
<protein>
    <recommendedName>
        <fullName evidence="3">HYR domain-containing protein</fullName>
    </recommendedName>
</protein>
<keyword evidence="1" id="KW-0677">Repeat</keyword>
<dbReference type="InterPro" id="IPR003410">
    <property type="entry name" value="HYR_dom"/>
</dbReference>
<dbReference type="PANTHER" id="PTHR24273:SF32">
    <property type="entry name" value="HYALIN"/>
    <property type="match status" value="1"/>
</dbReference>
<feature type="chain" id="PRO_5046767222" description="HYR domain-containing protein" evidence="2">
    <location>
        <begin position="29"/>
        <end position="585"/>
    </location>
</feature>
<dbReference type="Pfam" id="PF02494">
    <property type="entry name" value="HYR"/>
    <property type="match status" value="1"/>
</dbReference>
<feature type="signal peptide" evidence="2">
    <location>
        <begin position="1"/>
        <end position="28"/>
    </location>
</feature>
<evidence type="ECO:0000313" key="5">
    <source>
        <dbReference type="Proteomes" id="UP001499924"/>
    </source>
</evidence>
<accession>A0ABP6PMU9</accession>
<gene>
    <name evidence="4" type="ORF">GCM10010531_42740</name>
</gene>
<feature type="domain" description="HYR" evidence="3">
    <location>
        <begin position="416"/>
        <end position="496"/>
    </location>
</feature>
<evidence type="ECO:0000313" key="4">
    <source>
        <dbReference type="EMBL" id="GAA3183940.1"/>
    </source>
</evidence>
<name>A0ABP6PMU9_9ACTN</name>
<dbReference type="RefSeq" id="WP_344691160.1">
    <property type="nucleotide sequence ID" value="NZ_BAAAVV010000018.1"/>
</dbReference>
<organism evidence="4 5">
    <name type="scientific">Blastococcus jejuensis</name>
    <dbReference type="NCBI Taxonomy" id="351224"/>
    <lineage>
        <taxon>Bacteria</taxon>
        <taxon>Bacillati</taxon>
        <taxon>Actinomycetota</taxon>
        <taxon>Actinomycetes</taxon>
        <taxon>Geodermatophilales</taxon>
        <taxon>Geodermatophilaceae</taxon>
        <taxon>Blastococcus</taxon>
    </lineage>
</organism>
<dbReference type="Proteomes" id="UP001499924">
    <property type="component" value="Unassembled WGS sequence"/>
</dbReference>
<dbReference type="PANTHER" id="PTHR24273">
    <property type="entry name" value="FI04643P-RELATED"/>
    <property type="match status" value="1"/>
</dbReference>
<evidence type="ECO:0000259" key="3">
    <source>
        <dbReference type="PROSITE" id="PS50825"/>
    </source>
</evidence>
<evidence type="ECO:0000256" key="1">
    <source>
        <dbReference type="ARBA" id="ARBA00022737"/>
    </source>
</evidence>
<comment type="caution">
    <text evidence="4">The sequence shown here is derived from an EMBL/GenBank/DDBJ whole genome shotgun (WGS) entry which is preliminary data.</text>
</comment>
<dbReference type="EMBL" id="BAAAVV010000018">
    <property type="protein sequence ID" value="GAA3183940.1"/>
    <property type="molecule type" value="Genomic_DNA"/>
</dbReference>
<reference evidence="5" key="1">
    <citation type="journal article" date="2019" name="Int. J. Syst. Evol. Microbiol.">
        <title>The Global Catalogue of Microorganisms (GCM) 10K type strain sequencing project: providing services to taxonomists for standard genome sequencing and annotation.</title>
        <authorList>
            <consortium name="The Broad Institute Genomics Platform"/>
            <consortium name="The Broad Institute Genome Sequencing Center for Infectious Disease"/>
            <person name="Wu L."/>
            <person name="Ma J."/>
        </authorList>
    </citation>
    <scope>NUCLEOTIDE SEQUENCE [LARGE SCALE GENOMIC DNA]</scope>
    <source>
        <strain evidence="5">JCM 15614</strain>
    </source>
</reference>
<evidence type="ECO:0000256" key="2">
    <source>
        <dbReference type="SAM" id="SignalP"/>
    </source>
</evidence>
<dbReference type="PROSITE" id="PS50825">
    <property type="entry name" value="HYR"/>
    <property type="match status" value="1"/>
</dbReference>
<keyword evidence="5" id="KW-1185">Reference proteome</keyword>
<keyword evidence="2" id="KW-0732">Signal</keyword>